<reference evidence="1" key="1">
    <citation type="submission" date="2021-01" db="EMBL/GenBank/DDBJ databases">
        <authorList>
            <consortium name="Genoscope - CEA"/>
            <person name="William W."/>
        </authorList>
    </citation>
    <scope>NUCLEOTIDE SEQUENCE</scope>
</reference>
<name>A0A816RHZ8_BRANA</name>
<gene>
    <name evidence="1" type="ORF">DARMORV10_C01P26450.1</name>
</gene>
<dbReference type="EMBL" id="HG994365">
    <property type="protein sequence ID" value="CAF2072946.1"/>
    <property type="molecule type" value="Genomic_DNA"/>
</dbReference>
<accession>A0A816RHZ8</accession>
<organism evidence="1">
    <name type="scientific">Brassica napus</name>
    <name type="common">Rape</name>
    <dbReference type="NCBI Taxonomy" id="3708"/>
    <lineage>
        <taxon>Eukaryota</taxon>
        <taxon>Viridiplantae</taxon>
        <taxon>Streptophyta</taxon>
        <taxon>Embryophyta</taxon>
        <taxon>Tracheophyta</taxon>
        <taxon>Spermatophyta</taxon>
        <taxon>Magnoliopsida</taxon>
        <taxon>eudicotyledons</taxon>
        <taxon>Gunneridae</taxon>
        <taxon>Pentapetalae</taxon>
        <taxon>rosids</taxon>
        <taxon>malvids</taxon>
        <taxon>Brassicales</taxon>
        <taxon>Brassicaceae</taxon>
        <taxon>Brassiceae</taxon>
        <taxon>Brassica</taxon>
    </lineage>
</organism>
<evidence type="ECO:0000313" key="1">
    <source>
        <dbReference type="EMBL" id="CAF2072946.1"/>
    </source>
</evidence>
<sequence>RKKKNHVFLVGATEFRQNAPVFRKTEPELDSLRSVVTSEEIDEKEI</sequence>
<proteinExistence type="predicted"/>
<feature type="non-terminal residue" evidence="1">
    <location>
        <position position="1"/>
    </location>
</feature>
<dbReference type="Proteomes" id="UP001295469">
    <property type="component" value="Chromosome C01"/>
</dbReference>
<protein>
    <submittedName>
        <fullName evidence="1">(rape) hypothetical protein</fullName>
    </submittedName>
</protein>
<dbReference type="AlphaFoldDB" id="A0A816RHZ8"/>